<keyword evidence="1" id="KW-0472">Membrane</keyword>
<sequence length="445" mass="51516">MTTNHSILNQTGHDGTTELVGWTLESEGRGTLTLILSCLATTALCTWIVIHPRVYRQKRHRLLHKAFLWLKTIIAPELIAVEAAQEWTQARRVIRDSAKATDGQLCTVQAFYVGMFGLRYRSSLGTKVLWPNQFIWLLNQDLLDWQQHREWGLRPESIKDKSNADTTVKIFALVQVAWFVAQSVMRTVHQLPLAPLETMTLSYIPLFVVAYGYWWLKPKDIETPSEIELPVMTSDQREKFDQLAIDNRWDDDDASGQESMRSVWTLTPRIFEKEAADNAYEQAKRRYHEARVLRDKHIVECREAECSNACHDLIPAPLRRKETILAHWDPELYHSKILWPLCCLVGISFPALHLLSWNSTFPTIVELWLWRASAIASIVAMLVFMQFEKIVVRWQDPLMLVKIVSPVIYLVTRVIMLAVVFAAFRAADPRIYETYVASTYWVHIL</sequence>
<evidence type="ECO:0000256" key="1">
    <source>
        <dbReference type="SAM" id="Phobius"/>
    </source>
</evidence>
<evidence type="ECO:0000313" key="3">
    <source>
        <dbReference type="Proteomes" id="UP000070133"/>
    </source>
</evidence>
<keyword evidence="3" id="KW-1185">Reference proteome</keyword>
<name>A0A139H1S4_9PEZI</name>
<dbReference type="PANTHER" id="PTHR35043">
    <property type="entry name" value="TRANSCRIPTION FACTOR DOMAIN-CONTAINING PROTEIN"/>
    <property type="match status" value="1"/>
</dbReference>
<dbReference type="EMBL" id="LFZN01000178">
    <property type="protein sequence ID" value="KXS96329.1"/>
    <property type="molecule type" value="Genomic_DNA"/>
</dbReference>
<reference evidence="2 3" key="1">
    <citation type="submission" date="2015-07" db="EMBL/GenBank/DDBJ databases">
        <title>Comparative genomics of the Sigatoka disease complex on banana suggests a link between parallel evolutionary changes in Pseudocercospora fijiensis and Pseudocercospora eumusae and increased virulence on the banana host.</title>
        <authorList>
            <person name="Chang T.-C."/>
            <person name="Salvucci A."/>
            <person name="Crous P.W."/>
            <person name="Stergiopoulos I."/>
        </authorList>
    </citation>
    <scope>NUCLEOTIDE SEQUENCE [LARGE SCALE GENOMIC DNA]</scope>
    <source>
        <strain evidence="2 3">CBS 114824</strain>
    </source>
</reference>
<feature type="transmembrane region" description="Helical" evidence="1">
    <location>
        <begin position="399"/>
        <end position="424"/>
    </location>
</feature>
<feature type="transmembrane region" description="Helical" evidence="1">
    <location>
        <begin position="32"/>
        <end position="50"/>
    </location>
</feature>
<gene>
    <name evidence="2" type="ORF">AC578_9377</name>
</gene>
<comment type="caution">
    <text evidence="2">The sequence shown here is derived from an EMBL/GenBank/DDBJ whole genome shotgun (WGS) entry which is preliminary data.</text>
</comment>
<organism evidence="2 3">
    <name type="scientific">Pseudocercospora eumusae</name>
    <dbReference type="NCBI Taxonomy" id="321146"/>
    <lineage>
        <taxon>Eukaryota</taxon>
        <taxon>Fungi</taxon>
        <taxon>Dikarya</taxon>
        <taxon>Ascomycota</taxon>
        <taxon>Pezizomycotina</taxon>
        <taxon>Dothideomycetes</taxon>
        <taxon>Dothideomycetidae</taxon>
        <taxon>Mycosphaerellales</taxon>
        <taxon>Mycosphaerellaceae</taxon>
        <taxon>Pseudocercospora</taxon>
    </lineage>
</organism>
<feature type="transmembrane region" description="Helical" evidence="1">
    <location>
        <begin position="337"/>
        <end position="356"/>
    </location>
</feature>
<feature type="transmembrane region" description="Helical" evidence="1">
    <location>
        <begin position="368"/>
        <end position="387"/>
    </location>
</feature>
<dbReference type="PANTHER" id="PTHR35043:SF8">
    <property type="entry name" value="DUF4220 DOMAIN-CONTAINING PROTEIN"/>
    <property type="match status" value="1"/>
</dbReference>
<protein>
    <submittedName>
        <fullName evidence="2">Uncharacterized protein</fullName>
    </submittedName>
</protein>
<keyword evidence="1" id="KW-0812">Transmembrane</keyword>
<evidence type="ECO:0000313" key="2">
    <source>
        <dbReference type="EMBL" id="KXS96329.1"/>
    </source>
</evidence>
<dbReference type="OrthoDB" id="3061561at2759"/>
<proteinExistence type="predicted"/>
<dbReference type="Proteomes" id="UP000070133">
    <property type="component" value="Unassembled WGS sequence"/>
</dbReference>
<accession>A0A139H1S4</accession>
<keyword evidence="1" id="KW-1133">Transmembrane helix</keyword>
<dbReference type="AlphaFoldDB" id="A0A139H1S4"/>
<feature type="transmembrane region" description="Helical" evidence="1">
    <location>
        <begin position="200"/>
        <end position="216"/>
    </location>
</feature>